<feature type="signal peptide" evidence="1">
    <location>
        <begin position="1"/>
        <end position="26"/>
    </location>
</feature>
<dbReference type="AlphaFoldDB" id="A0A9X3UPL0"/>
<dbReference type="RefSeq" id="WP_267992683.1">
    <property type="nucleotide sequence ID" value="NZ_JAPJZI010000001.1"/>
</dbReference>
<keyword evidence="1" id="KW-0732">Signal</keyword>
<organism evidence="2 3">
    <name type="scientific">Hoeflea prorocentri</name>
    <dbReference type="NCBI Taxonomy" id="1922333"/>
    <lineage>
        <taxon>Bacteria</taxon>
        <taxon>Pseudomonadati</taxon>
        <taxon>Pseudomonadota</taxon>
        <taxon>Alphaproteobacteria</taxon>
        <taxon>Hyphomicrobiales</taxon>
        <taxon>Rhizobiaceae</taxon>
        <taxon>Hoeflea</taxon>
    </lineage>
</organism>
<comment type="caution">
    <text evidence="2">The sequence shown here is derived from an EMBL/GenBank/DDBJ whole genome shotgun (WGS) entry which is preliminary data.</text>
</comment>
<dbReference type="EMBL" id="JAPJZI010000001">
    <property type="protein sequence ID" value="MDA5400859.1"/>
    <property type="molecule type" value="Genomic_DNA"/>
</dbReference>
<name>A0A9X3UPL0_9HYPH</name>
<dbReference type="Proteomes" id="UP001151234">
    <property type="component" value="Unassembled WGS sequence"/>
</dbReference>
<evidence type="ECO:0000256" key="1">
    <source>
        <dbReference type="SAM" id="SignalP"/>
    </source>
</evidence>
<protein>
    <recommendedName>
        <fullName evidence="4">Lipoprotein</fullName>
    </recommendedName>
</protein>
<evidence type="ECO:0008006" key="4">
    <source>
        <dbReference type="Google" id="ProtNLM"/>
    </source>
</evidence>
<accession>A0A9X3UPL0</accession>
<proteinExistence type="predicted"/>
<keyword evidence="3" id="KW-1185">Reference proteome</keyword>
<dbReference type="PROSITE" id="PS51257">
    <property type="entry name" value="PROKAR_LIPOPROTEIN"/>
    <property type="match status" value="1"/>
</dbReference>
<reference evidence="2" key="1">
    <citation type="submission" date="2022-11" db="EMBL/GenBank/DDBJ databases">
        <title>Draft genome sequence of Hoeflea poritis E7-10 and Hoeflea prorocentri PM5-8, separated from scleractinian coral Porites lutea and marine dinoflagellate.</title>
        <authorList>
            <person name="Zhang G."/>
            <person name="Wei Q."/>
            <person name="Cai L."/>
        </authorList>
    </citation>
    <scope>NUCLEOTIDE SEQUENCE</scope>
    <source>
        <strain evidence="2">PM5-8</strain>
    </source>
</reference>
<evidence type="ECO:0000313" key="2">
    <source>
        <dbReference type="EMBL" id="MDA5400859.1"/>
    </source>
</evidence>
<feature type="chain" id="PRO_5040823662" description="Lipoprotein" evidence="1">
    <location>
        <begin position="27"/>
        <end position="111"/>
    </location>
</feature>
<sequence>MDTAILRSFFLAALALIASGCVSEVADQTDVAVSSGGSSYAECRAAAARKFPPKLVINQEPGYIGDRWVPCSDGSGSLCPPASAAYYADQGTAWDYNRTPRQLYFRRCLAG</sequence>
<gene>
    <name evidence="2" type="ORF">OQ273_19960</name>
</gene>
<evidence type="ECO:0000313" key="3">
    <source>
        <dbReference type="Proteomes" id="UP001151234"/>
    </source>
</evidence>